<dbReference type="GO" id="GO:0016989">
    <property type="term" value="F:sigma factor antagonist activity"/>
    <property type="evidence" value="ECO:0007669"/>
    <property type="project" value="TreeGrafter"/>
</dbReference>
<dbReference type="AlphaFoldDB" id="A0A5D9CEY3"/>
<dbReference type="Pfam" id="PF16220">
    <property type="entry name" value="DUF4880"/>
    <property type="match status" value="1"/>
</dbReference>
<dbReference type="Gene3D" id="2.60.120.1440">
    <property type="match status" value="1"/>
</dbReference>
<comment type="caution">
    <text evidence="3">The sequence shown here is derived from an EMBL/GenBank/DDBJ whole genome shotgun (WGS) entry which is preliminary data.</text>
</comment>
<evidence type="ECO:0000259" key="1">
    <source>
        <dbReference type="Pfam" id="PF04773"/>
    </source>
</evidence>
<dbReference type="PIRSF" id="PIRSF018266">
    <property type="entry name" value="FecR"/>
    <property type="match status" value="1"/>
</dbReference>
<proteinExistence type="predicted"/>
<dbReference type="InterPro" id="IPR012373">
    <property type="entry name" value="Ferrdict_sens_TM"/>
</dbReference>
<evidence type="ECO:0000313" key="3">
    <source>
        <dbReference type="EMBL" id="TZG29560.1"/>
    </source>
</evidence>
<organism evidence="3 4">
    <name type="scientific">Sphingomonas montanisoli</name>
    <dbReference type="NCBI Taxonomy" id="2606412"/>
    <lineage>
        <taxon>Bacteria</taxon>
        <taxon>Pseudomonadati</taxon>
        <taxon>Pseudomonadota</taxon>
        <taxon>Alphaproteobacteria</taxon>
        <taxon>Sphingomonadales</taxon>
        <taxon>Sphingomonadaceae</taxon>
        <taxon>Sphingomonas</taxon>
    </lineage>
</organism>
<dbReference type="EMBL" id="VTOU01000001">
    <property type="protein sequence ID" value="TZG29560.1"/>
    <property type="molecule type" value="Genomic_DNA"/>
</dbReference>
<dbReference type="PANTHER" id="PTHR30273">
    <property type="entry name" value="PERIPLASMIC SIGNAL SENSOR AND SIGMA FACTOR ACTIVATOR FECR-RELATED"/>
    <property type="match status" value="1"/>
</dbReference>
<evidence type="ECO:0000259" key="2">
    <source>
        <dbReference type="Pfam" id="PF16220"/>
    </source>
</evidence>
<dbReference type="InterPro" id="IPR032623">
    <property type="entry name" value="FecR_N"/>
</dbReference>
<dbReference type="Pfam" id="PF04773">
    <property type="entry name" value="FecR"/>
    <property type="match status" value="1"/>
</dbReference>
<evidence type="ECO:0000313" key="4">
    <source>
        <dbReference type="Proteomes" id="UP000322077"/>
    </source>
</evidence>
<reference evidence="3 4" key="1">
    <citation type="submission" date="2019-08" db="EMBL/GenBank/DDBJ databases">
        <authorList>
            <person name="Wang G."/>
            <person name="Xu Z."/>
        </authorList>
    </citation>
    <scope>NUCLEOTIDE SEQUENCE [LARGE SCALE GENOMIC DNA]</scope>
    <source>
        <strain evidence="3 4">ZX</strain>
    </source>
</reference>
<sequence>MTVGSEDIVDQAIAWHLRLADAGAEEWRGFVEWLEADEAHRTAYDQVTMDDALIAPSLDLGKPPVAANDAAPPRRFGRWAGLGGGAAAAALAVAMLLPETQAVASYTVETKPGETRTVKLDDGTTIEMNGGTKMSFRQGDARFAALKAGEATFHVRHDADHPFELQSGRYAIRDLGTVFNVTREGKRLGVEVAEGSVAFEPNRQNVTLTPGMALSAHEDLAEPKLDRIAAHSVGGWRRGVVSFRSAPIETVANAVARSTGAHLKVEPSLANRTFTGTIHLTGEQGRLIPRVATLVGADWRREGDNWMLTTKGDESR</sequence>
<protein>
    <submittedName>
        <fullName evidence="3">DUF4880 domain-containing protein</fullName>
    </submittedName>
</protein>
<keyword evidence="4" id="KW-1185">Reference proteome</keyword>
<dbReference type="Proteomes" id="UP000322077">
    <property type="component" value="Unassembled WGS sequence"/>
</dbReference>
<dbReference type="InterPro" id="IPR006860">
    <property type="entry name" value="FecR"/>
</dbReference>
<feature type="domain" description="FecR protein" evidence="1">
    <location>
        <begin position="107"/>
        <end position="197"/>
    </location>
</feature>
<gene>
    <name evidence="3" type="ORF">FYJ91_05420</name>
</gene>
<feature type="domain" description="FecR N-terminal" evidence="2">
    <location>
        <begin position="10"/>
        <end position="47"/>
    </location>
</feature>
<accession>A0A5D9CEY3</accession>
<name>A0A5D9CEY3_9SPHN</name>
<dbReference type="PANTHER" id="PTHR30273:SF2">
    <property type="entry name" value="PROTEIN FECR"/>
    <property type="match status" value="1"/>
</dbReference>